<dbReference type="AlphaFoldDB" id="A0A853F5N9"/>
<evidence type="ECO:0000313" key="1">
    <source>
        <dbReference type="EMBL" id="NYT28697.1"/>
    </source>
</evidence>
<organism evidence="1 2">
    <name type="scientific">Candidatus Thiodubiliella endoseptemdiera</name>
    <dbReference type="NCBI Taxonomy" id="2738886"/>
    <lineage>
        <taxon>Bacteria</taxon>
        <taxon>Pseudomonadati</taxon>
        <taxon>Pseudomonadota</taxon>
        <taxon>Gammaproteobacteria</taxon>
        <taxon>Candidatus Pseudothioglobaceae</taxon>
        <taxon>Candidatus Thiodubiliella</taxon>
    </lineage>
</organism>
<evidence type="ECO:0000313" key="2">
    <source>
        <dbReference type="Proteomes" id="UP000568751"/>
    </source>
</evidence>
<dbReference type="EMBL" id="JACCHT010000016">
    <property type="protein sequence ID" value="NYT28697.1"/>
    <property type="molecule type" value="Genomic_DNA"/>
</dbReference>
<gene>
    <name evidence="1" type="ORF">H0A76_13120</name>
</gene>
<reference evidence="1 2" key="1">
    <citation type="submission" date="2020-05" db="EMBL/GenBank/DDBJ databases">
        <title>Horizontal transmission and recombination maintain forever young bacterial symbiont genomes.</title>
        <authorList>
            <person name="Russell S.L."/>
            <person name="Pepper-Tunick E."/>
            <person name="Svedberg J."/>
            <person name="Byrne A."/>
            <person name="Ruelas Castillo J."/>
            <person name="Vollmers C."/>
            <person name="Beinart R.A."/>
            <person name="Corbett-Detig R."/>
        </authorList>
    </citation>
    <scope>NUCLEOTIDE SEQUENCE [LARGE SCALE GENOMIC DNA]</scope>
    <source>
        <strain evidence="1">455</strain>
    </source>
</reference>
<sequence length="242" mass="27822">MKENLLNNEEAIIKGKAVSFNHKFTEAEFRFPPIDTQEIIWEAFGEIEREYMGYCGFWGNVIINMIKEDCIKPEYLASNLNGVNETGIYMLDNAINSNDNKKIDECIRRILRSMSNPAPRGKRIVFNDFYLGKAYWRWNWANKMSNGIIGLNFKEILNTLDEKGYTEFYQAMHTGGGKSYISQTNVLGGLLLFLNKNPETLVKNIKKIIDTISYLSAWKAIEVQSPELNKQEIQIIANNLQG</sequence>
<dbReference type="Proteomes" id="UP000568751">
    <property type="component" value="Unassembled WGS sequence"/>
</dbReference>
<accession>A0A853F5N9</accession>
<comment type="caution">
    <text evidence="1">The sequence shown here is derived from an EMBL/GenBank/DDBJ whole genome shotgun (WGS) entry which is preliminary data.</text>
</comment>
<protein>
    <submittedName>
        <fullName evidence="1">Uncharacterized protein</fullName>
    </submittedName>
</protein>
<name>A0A853F5N9_9GAMM</name>
<proteinExistence type="predicted"/>